<dbReference type="CDD" id="cd02440">
    <property type="entry name" value="AdoMet_MTases"/>
    <property type="match status" value="1"/>
</dbReference>
<evidence type="ECO:0000259" key="5">
    <source>
        <dbReference type="Pfam" id="PF13847"/>
    </source>
</evidence>
<keyword evidence="2" id="KW-0808">Transferase</keyword>
<dbReference type="AlphaFoldDB" id="A0A9C7UM95"/>
<organism evidence="6 7">
    <name type="scientific">Galdieria partita</name>
    <dbReference type="NCBI Taxonomy" id="83374"/>
    <lineage>
        <taxon>Eukaryota</taxon>
        <taxon>Rhodophyta</taxon>
        <taxon>Bangiophyceae</taxon>
        <taxon>Galdieriales</taxon>
        <taxon>Galdieriaceae</taxon>
        <taxon>Galdieria</taxon>
    </lineage>
</organism>
<comment type="similarity">
    <text evidence="4">Belongs to the class I-like SAM-binding methyltransferase superfamily.</text>
</comment>
<dbReference type="EMBL" id="BQMJ01000002">
    <property type="protein sequence ID" value="GJQ08394.1"/>
    <property type="molecule type" value="Genomic_DNA"/>
</dbReference>
<evidence type="ECO:0000256" key="1">
    <source>
        <dbReference type="ARBA" id="ARBA00005179"/>
    </source>
</evidence>
<reference evidence="6" key="1">
    <citation type="journal article" date="2022" name="Proc. Natl. Acad. Sci. U.S.A.">
        <title>Life cycle and functional genomics of the unicellular red alga Galdieria for elucidating algal and plant evolution and industrial use.</title>
        <authorList>
            <person name="Hirooka S."/>
            <person name="Itabashi T."/>
            <person name="Ichinose T.M."/>
            <person name="Onuma R."/>
            <person name="Fujiwara T."/>
            <person name="Yamashita S."/>
            <person name="Jong L.W."/>
            <person name="Tomita R."/>
            <person name="Iwane A.H."/>
            <person name="Miyagishima S.Y."/>
        </authorList>
    </citation>
    <scope>NUCLEOTIDE SEQUENCE</scope>
    <source>
        <strain evidence="6">NBRC 102759</strain>
    </source>
</reference>
<dbReference type="Proteomes" id="UP001061958">
    <property type="component" value="Unassembled WGS sequence"/>
</dbReference>
<accession>A0A9C7UM95</accession>
<sequence>MSAGAFNGQLELHDEVLQLFPSLEKEDIIKKAYEIREKALSKDFYRCIDGLHFLKLGLKLNPFYGDTFQEGKLSKLRILEIGCCFGVDFRRLIVDGANIRDVFGVDLSEALINLGFELFEDMEALKGRFIVADATSEDFVQTVSEQIGGTFDVIILQLVLHTVAEREMFLIQNIFQLLNSGGILIGSTVGTEENLDHQLYVGVGPQRRVIHSEHTLHSLLAFCGFSNIAIRLSKFSLHDCPIGWIEENFSFSLETACLGYMAFRCTKP</sequence>
<dbReference type="SUPFAM" id="SSF53335">
    <property type="entry name" value="S-adenosyl-L-methionine-dependent methyltransferases"/>
    <property type="match status" value="1"/>
</dbReference>
<dbReference type="PANTHER" id="PTHR35897">
    <property type="entry name" value="METHYLTRANSFERASE AUSD"/>
    <property type="match status" value="1"/>
</dbReference>
<dbReference type="InterPro" id="IPR025714">
    <property type="entry name" value="Methyltranfer_dom"/>
</dbReference>
<keyword evidence="7" id="KW-1185">Reference proteome</keyword>
<protein>
    <recommendedName>
        <fullName evidence="5">Methyltransferase domain-containing protein</fullName>
    </recommendedName>
</protein>
<proteinExistence type="inferred from homology"/>
<dbReference type="Gene3D" id="3.40.50.150">
    <property type="entry name" value="Vaccinia Virus protein VP39"/>
    <property type="match status" value="1"/>
</dbReference>
<dbReference type="InterPro" id="IPR029063">
    <property type="entry name" value="SAM-dependent_MTases_sf"/>
</dbReference>
<comment type="pathway">
    <text evidence="1">Secondary metabolite biosynthesis.</text>
</comment>
<dbReference type="InterPro" id="IPR051654">
    <property type="entry name" value="Meroterpenoid_MTases"/>
</dbReference>
<reference evidence="6" key="2">
    <citation type="submission" date="2022-01" db="EMBL/GenBank/DDBJ databases">
        <authorList>
            <person name="Hirooka S."/>
            <person name="Miyagishima S.Y."/>
        </authorList>
    </citation>
    <scope>NUCLEOTIDE SEQUENCE</scope>
    <source>
        <strain evidence="6">NBRC 102759</strain>
    </source>
</reference>
<keyword evidence="3" id="KW-0949">S-adenosyl-L-methionine</keyword>
<evidence type="ECO:0000256" key="2">
    <source>
        <dbReference type="ARBA" id="ARBA00022679"/>
    </source>
</evidence>
<dbReference type="PANTHER" id="PTHR35897:SF1">
    <property type="entry name" value="METHYLTRANSFERASE AUSD"/>
    <property type="match status" value="1"/>
</dbReference>
<evidence type="ECO:0000256" key="4">
    <source>
        <dbReference type="ARBA" id="ARBA00038314"/>
    </source>
</evidence>
<gene>
    <name evidence="6" type="ORF">GpartN1_g185.t1</name>
</gene>
<evidence type="ECO:0000313" key="6">
    <source>
        <dbReference type="EMBL" id="GJQ08394.1"/>
    </source>
</evidence>
<comment type="caution">
    <text evidence="6">The sequence shown here is derived from an EMBL/GenBank/DDBJ whole genome shotgun (WGS) entry which is preliminary data.</text>
</comment>
<name>A0A9C7UM95_9RHOD</name>
<evidence type="ECO:0000313" key="7">
    <source>
        <dbReference type="Proteomes" id="UP001061958"/>
    </source>
</evidence>
<feature type="domain" description="Methyltransferase" evidence="5">
    <location>
        <begin position="74"/>
        <end position="199"/>
    </location>
</feature>
<dbReference type="Pfam" id="PF13847">
    <property type="entry name" value="Methyltransf_31"/>
    <property type="match status" value="1"/>
</dbReference>
<dbReference type="OrthoDB" id="2094832at2759"/>
<dbReference type="GO" id="GO:0016740">
    <property type="term" value="F:transferase activity"/>
    <property type="evidence" value="ECO:0007669"/>
    <property type="project" value="UniProtKB-KW"/>
</dbReference>
<evidence type="ECO:0000256" key="3">
    <source>
        <dbReference type="ARBA" id="ARBA00022691"/>
    </source>
</evidence>